<gene>
    <name evidence="2" type="ORF">Krac_12075</name>
</gene>
<evidence type="ECO:0000313" key="2">
    <source>
        <dbReference type="EMBL" id="EFH90454.1"/>
    </source>
</evidence>
<dbReference type="OrthoDB" id="195113at2"/>
<accession>D6TF54</accession>
<dbReference type="RefSeq" id="WP_007907838.1">
    <property type="nucleotide sequence ID" value="NZ_ADVG01000001.1"/>
</dbReference>
<dbReference type="STRING" id="485913.Krac_12075"/>
<evidence type="ECO:0000259" key="1">
    <source>
        <dbReference type="Pfam" id="PF01872"/>
    </source>
</evidence>
<dbReference type="PANTHER" id="PTHR38011">
    <property type="entry name" value="DIHYDROFOLATE REDUCTASE FAMILY PROTEIN (AFU_ORTHOLOGUE AFUA_8G06820)"/>
    <property type="match status" value="1"/>
</dbReference>
<dbReference type="InterPro" id="IPR024072">
    <property type="entry name" value="DHFR-like_dom_sf"/>
</dbReference>
<dbReference type="eggNOG" id="COG0262">
    <property type="taxonomic scope" value="Bacteria"/>
</dbReference>
<dbReference type="InterPro" id="IPR050765">
    <property type="entry name" value="Riboflavin_Biosynth_HTPR"/>
</dbReference>
<keyword evidence="3" id="KW-1185">Reference proteome</keyword>
<dbReference type="GO" id="GO:0008703">
    <property type="term" value="F:5-amino-6-(5-phosphoribosylamino)uracil reductase activity"/>
    <property type="evidence" value="ECO:0007669"/>
    <property type="project" value="InterPro"/>
</dbReference>
<organism evidence="2 3">
    <name type="scientific">Ktedonobacter racemifer DSM 44963</name>
    <dbReference type="NCBI Taxonomy" id="485913"/>
    <lineage>
        <taxon>Bacteria</taxon>
        <taxon>Bacillati</taxon>
        <taxon>Chloroflexota</taxon>
        <taxon>Ktedonobacteria</taxon>
        <taxon>Ktedonobacterales</taxon>
        <taxon>Ktedonobacteraceae</taxon>
        <taxon>Ktedonobacter</taxon>
    </lineage>
</organism>
<dbReference type="GO" id="GO:0009231">
    <property type="term" value="P:riboflavin biosynthetic process"/>
    <property type="evidence" value="ECO:0007669"/>
    <property type="project" value="InterPro"/>
</dbReference>
<dbReference type="InterPro" id="IPR002734">
    <property type="entry name" value="RibDG_C"/>
</dbReference>
<name>D6TF54_KTERA</name>
<protein>
    <submittedName>
        <fullName evidence="2">Bifunctional deaminase-reductase domain protein</fullName>
    </submittedName>
</protein>
<dbReference type="EMBL" id="ADVG01000001">
    <property type="protein sequence ID" value="EFH90454.1"/>
    <property type="molecule type" value="Genomic_DNA"/>
</dbReference>
<comment type="caution">
    <text evidence="2">The sequence shown here is derived from an EMBL/GenBank/DDBJ whole genome shotgun (WGS) entry which is preliminary data.</text>
</comment>
<evidence type="ECO:0000313" key="3">
    <source>
        <dbReference type="Proteomes" id="UP000004508"/>
    </source>
</evidence>
<dbReference type="Proteomes" id="UP000004508">
    <property type="component" value="Unassembled WGS sequence"/>
</dbReference>
<dbReference type="PANTHER" id="PTHR38011:SF11">
    <property type="entry name" value="2,5-DIAMINO-6-RIBOSYLAMINO-4(3H)-PYRIMIDINONE 5'-PHOSPHATE REDUCTASE"/>
    <property type="match status" value="1"/>
</dbReference>
<proteinExistence type="predicted"/>
<dbReference type="Gene3D" id="3.40.430.10">
    <property type="entry name" value="Dihydrofolate Reductase, subunit A"/>
    <property type="match status" value="1"/>
</dbReference>
<reference evidence="2 3" key="1">
    <citation type="journal article" date="2011" name="Stand. Genomic Sci.">
        <title>Non-contiguous finished genome sequence and contextual data of the filamentous soil bacterium Ktedonobacter racemifer type strain (SOSP1-21).</title>
        <authorList>
            <person name="Chang Y.J."/>
            <person name="Land M."/>
            <person name="Hauser L."/>
            <person name="Chertkov O."/>
            <person name="Del Rio T.G."/>
            <person name="Nolan M."/>
            <person name="Copeland A."/>
            <person name="Tice H."/>
            <person name="Cheng J.F."/>
            <person name="Lucas S."/>
            <person name="Han C."/>
            <person name="Goodwin L."/>
            <person name="Pitluck S."/>
            <person name="Ivanova N."/>
            <person name="Ovchinikova G."/>
            <person name="Pati A."/>
            <person name="Chen A."/>
            <person name="Palaniappan K."/>
            <person name="Mavromatis K."/>
            <person name="Liolios K."/>
            <person name="Brettin T."/>
            <person name="Fiebig A."/>
            <person name="Rohde M."/>
            <person name="Abt B."/>
            <person name="Goker M."/>
            <person name="Detter J.C."/>
            <person name="Woyke T."/>
            <person name="Bristow J."/>
            <person name="Eisen J.A."/>
            <person name="Markowitz V."/>
            <person name="Hugenholtz P."/>
            <person name="Kyrpides N.C."/>
            <person name="Klenk H.P."/>
            <person name="Lapidus A."/>
        </authorList>
    </citation>
    <scope>NUCLEOTIDE SEQUENCE [LARGE SCALE GENOMIC DNA]</scope>
    <source>
        <strain evidence="3">DSM 44963</strain>
    </source>
</reference>
<feature type="domain" description="Bacterial bifunctional deaminase-reductase C-terminal" evidence="1">
    <location>
        <begin position="2"/>
        <end position="173"/>
    </location>
</feature>
<dbReference type="InParanoid" id="D6TF54"/>
<dbReference type="Pfam" id="PF01872">
    <property type="entry name" value="RibD_C"/>
    <property type="match status" value="1"/>
</dbReference>
<sequence length="181" mass="20272">MRKVIVSTYMTLDGRVDEIQEWAVAYNDDRAAKYHSDLLMNSDGLLLGRNTYEIFATLWPSLKGELPYINKLNSMVKYVASTTLKALSWENSHLIEGDVAEGVAKLKQQPGQDLVLYGCHGLMHSLLEHNLIDEYRILVHPILLAKGRSFLKDGAERVNLDLVDTTALGGGVTILTYQPVR</sequence>
<dbReference type="SUPFAM" id="SSF53597">
    <property type="entry name" value="Dihydrofolate reductase-like"/>
    <property type="match status" value="1"/>
</dbReference>
<dbReference type="AlphaFoldDB" id="D6TF54"/>